<evidence type="ECO:0000256" key="1">
    <source>
        <dbReference type="ARBA" id="ARBA00022737"/>
    </source>
</evidence>
<dbReference type="SUPFAM" id="SSF46689">
    <property type="entry name" value="Homeodomain-like"/>
    <property type="match status" value="1"/>
</dbReference>
<evidence type="ECO:0000256" key="2">
    <source>
        <dbReference type="ARBA" id="ARBA00023125"/>
    </source>
</evidence>
<reference evidence="6 7" key="1">
    <citation type="journal article" date="2014" name="Genome Biol. Evol.">
        <title>The secreted proteins of Achlya hypogyna and Thraustotheca clavata identify the ancestral oomycete secretome and reveal gene acquisitions by horizontal gene transfer.</title>
        <authorList>
            <person name="Misner I."/>
            <person name="Blouin N."/>
            <person name="Leonard G."/>
            <person name="Richards T.A."/>
            <person name="Lane C.E."/>
        </authorList>
    </citation>
    <scope>NUCLEOTIDE SEQUENCE [LARGE SCALE GENOMIC DNA]</scope>
    <source>
        <strain evidence="6 7">ATCC 48635</strain>
    </source>
</reference>
<name>A0A1V9ZMK9_ACHHY</name>
<protein>
    <submittedName>
        <fullName evidence="6">Myb-like DNA-binding protein</fullName>
    </submittedName>
</protein>
<keyword evidence="2 6" id="KW-0238">DNA-binding</keyword>
<dbReference type="CDD" id="cd00167">
    <property type="entry name" value="SANT"/>
    <property type="match status" value="2"/>
</dbReference>
<keyword evidence="1" id="KW-0677">Repeat</keyword>
<dbReference type="EMBL" id="JNBR01000073">
    <property type="protein sequence ID" value="OQR99235.1"/>
    <property type="molecule type" value="Genomic_DNA"/>
</dbReference>
<dbReference type="AlphaFoldDB" id="A0A1V9ZMK9"/>
<feature type="region of interest" description="Disordered" evidence="3">
    <location>
        <begin position="286"/>
        <end position="316"/>
    </location>
</feature>
<dbReference type="InterPro" id="IPR050560">
    <property type="entry name" value="MYB_TF"/>
</dbReference>
<dbReference type="PANTHER" id="PTHR45614:SF274">
    <property type="entry name" value="MYB-LIKE DNA-BINDING PROTEIN"/>
    <property type="match status" value="1"/>
</dbReference>
<feature type="domain" description="Myb-like" evidence="4">
    <location>
        <begin position="14"/>
        <end position="71"/>
    </location>
</feature>
<dbReference type="GO" id="GO:0005634">
    <property type="term" value="C:nucleus"/>
    <property type="evidence" value="ECO:0007669"/>
    <property type="project" value="TreeGrafter"/>
</dbReference>
<sequence>MQDESDSSTKKGAGTAYERRAWTRKEDESIIRLVDEYGTKRWSVISDHLNNENFGNERTGKQCRTRWLNHLDPSIKKDPWTTEEESIIEDAQNRLGNKWAEISKLLPGRTDNAIKNHWYSSMRRTMRRIAKQVNKTTTHSPALPSVNPRVPRHVAIPSDDIGPAHHDIGHHGSAMGPSMHMTKAHTLVQGLSPKQASTFRDCYNVLLFNKENPHSGPDSPRHPSNSSPLKKTMSKRKRKDLRVCTGASSMDGGMFMPSTPRRLHHTQLLLTLLSNASEDPMAKCANSKRKKRCTGSTPSNAMGPGSLSRDRNSVGNGSYENMLLQDQFGGDTFHDIDSPFHPLETLEFDFNEQVAEFFNSTTPLGSHGSSSNQPTPSLYSLRRSPLMASMLKTTPKFSFDDIDFPAEMETDFYLNMDAIPRRSPRLRTDVNVSVAFPASGSTPAGGSIVKKPFKAPSIDVALGLQHDTFGFDHSMTPSLTSPQLSQWLDGSPRGFTTAV</sequence>
<organism evidence="6 7">
    <name type="scientific">Achlya hypogyna</name>
    <name type="common">Oomycete</name>
    <name type="synonym">Protoachlya hypogyna</name>
    <dbReference type="NCBI Taxonomy" id="1202772"/>
    <lineage>
        <taxon>Eukaryota</taxon>
        <taxon>Sar</taxon>
        <taxon>Stramenopiles</taxon>
        <taxon>Oomycota</taxon>
        <taxon>Saprolegniomycetes</taxon>
        <taxon>Saprolegniales</taxon>
        <taxon>Achlyaceae</taxon>
        <taxon>Achlya</taxon>
    </lineage>
</organism>
<proteinExistence type="predicted"/>
<comment type="caution">
    <text evidence="6">The sequence shown here is derived from an EMBL/GenBank/DDBJ whole genome shotgun (WGS) entry which is preliminary data.</text>
</comment>
<dbReference type="Proteomes" id="UP000243579">
    <property type="component" value="Unassembled WGS sequence"/>
</dbReference>
<evidence type="ECO:0000313" key="7">
    <source>
        <dbReference type="Proteomes" id="UP000243579"/>
    </source>
</evidence>
<feature type="domain" description="HTH myb-type" evidence="5">
    <location>
        <begin position="19"/>
        <end position="71"/>
    </location>
</feature>
<dbReference type="STRING" id="1202772.A0A1V9ZMK9"/>
<dbReference type="InterPro" id="IPR009057">
    <property type="entry name" value="Homeodomain-like_sf"/>
</dbReference>
<feature type="region of interest" description="Disordered" evidence="3">
    <location>
        <begin position="212"/>
        <end position="240"/>
    </location>
</feature>
<feature type="domain" description="Myb-like" evidence="4">
    <location>
        <begin position="72"/>
        <end position="122"/>
    </location>
</feature>
<dbReference type="PROSITE" id="PS50090">
    <property type="entry name" value="MYB_LIKE"/>
    <property type="match status" value="2"/>
</dbReference>
<dbReference type="PROSITE" id="PS51294">
    <property type="entry name" value="HTH_MYB"/>
    <property type="match status" value="2"/>
</dbReference>
<keyword evidence="7" id="KW-1185">Reference proteome</keyword>
<dbReference type="Gene3D" id="1.10.10.60">
    <property type="entry name" value="Homeodomain-like"/>
    <property type="match status" value="2"/>
</dbReference>
<dbReference type="SMART" id="SM00717">
    <property type="entry name" value="SANT"/>
    <property type="match status" value="2"/>
</dbReference>
<dbReference type="Pfam" id="PF13921">
    <property type="entry name" value="Myb_DNA-bind_6"/>
    <property type="match status" value="1"/>
</dbReference>
<dbReference type="FunFam" id="1.10.10.60:FF:000010">
    <property type="entry name" value="Transcriptional activator Myb isoform A"/>
    <property type="match status" value="1"/>
</dbReference>
<dbReference type="InterPro" id="IPR017930">
    <property type="entry name" value="Myb_dom"/>
</dbReference>
<dbReference type="PANTHER" id="PTHR45614">
    <property type="entry name" value="MYB PROTEIN-RELATED"/>
    <property type="match status" value="1"/>
</dbReference>
<dbReference type="OrthoDB" id="2143914at2759"/>
<evidence type="ECO:0000259" key="4">
    <source>
        <dbReference type="PROSITE" id="PS50090"/>
    </source>
</evidence>
<evidence type="ECO:0000256" key="3">
    <source>
        <dbReference type="SAM" id="MobiDB-lite"/>
    </source>
</evidence>
<dbReference type="GO" id="GO:0000981">
    <property type="term" value="F:DNA-binding transcription factor activity, RNA polymerase II-specific"/>
    <property type="evidence" value="ECO:0007669"/>
    <property type="project" value="TreeGrafter"/>
</dbReference>
<gene>
    <name evidence="6" type="ORF">ACHHYP_07202</name>
</gene>
<dbReference type="GO" id="GO:0000978">
    <property type="term" value="F:RNA polymerase II cis-regulatory region sequence-specific DNA binding"/>
    <property type="evidence" value="ECO:0007669"/>
    <property type="project" value="TreeGrafter"/>
</dbReference>
<feature type="domain" description="HTH myb-type" evidence="5">
    <location>
        <begin position="72"/>
        <end position="126"/>
    </location>
</feature>
<accession>A0A1V9ZMK9</accession>
<evidence type="ECO:0000313" key="6">
    <source>
        <dbReference type="EMBL" id="OQR99235.1"/>
    </source>
</evidence>
<dbReference type="InterPro" id="IPR001005">
    <property type="entry name" value="SANT/Myb"/>
</dbReference>
<evidence type="ECO:0000259" key="5">
    <source>
        <dbReference type="PROSITE" id="PS51294"/>
    </source>
</evidence>